<evidence type="ECO:0008006" key="3">
    <source>
        <dbReference type="Google" id="ProtNLM"/>
    </source>
</evidence>
<evidence type="ECO:0000313" key="1">
    <source>
        <dbReference type="EMBL" id="ADK16539.1"/>
    </source>
</evidence>
<evidence type="ECO:0000313" key="2">
    <source>
        <dbReference type="Proteomes" id="UP000001656"/>
    </source>
</evidence>
<dbReference type="STRING" id="748727.CLJU_c34980"/>
<gene>
    <name evidence="1" type="ordered locus">CLJU_c34980</name>
</gene>
<protein>
    <recommendedName>
        <fullName evidence="3">Polyketide cyclase / dehydrase and lipid transport</fullName>
    </recommendedName>
</protein>
<dbReference type="eggNOG" id="ENOG5032RZW">
    <property type="taxonomic scope" value="Bacteria"/>
</dbReference>
<proteinExistence type="predicted"/>
<dbReference type="EMBL" id="CP001666">
    <property type="protein sequence ID" value="ADK16539.1"/>
    <property type="molecule type" value="Genomic_DNA"/>
</dbReference>
<dbReference type="InterPro" id="IPR023393">
    <property type="entry name" value="START-like_dom_sf"/>
</dbReference>
<dbReference type="HOGENOM" id="CLU_122891_1_0_9"/>
<dbReference type="Proteomes" id="UP000001656">
    <property type="component" value="Chromosome"/>
</dbReference>
<dbReference type="SUPFAM" id="SSF55961">
    <property type="entry name" value="Bet v1-like"/>
    <property type="match status" value="1"/>
</dbReference>
<dbReference type="KEGG" id="clj:CLJU_c34980"/>
<dbReference type="Gene3D" id="3.30.530.20">
    <property type="match status" value="1"/>
</dbReference>
<organism evidence="1 2">
    <name type="scientific">Clostridium ljungdahlii (strain ATCC 55383 / DSM 13528 / PETC)</name>
    <dbReference type="NCBI Taxonomy" id="748727"/>
    <lineage>
        <taxon>Bacteria</taxon>
        <taxon>Bacillati</taxon>
        <taxon>Bacillota</taxon>
        <taxon>Clostridia</taxon>
        <taxon>Eubacteriales</taxon>
        <taxon>Clostridiaceae</taxon>
        <taxon>Clostridium</taxon>
    </lineage>
</organism>
<reference evidence="1 2" key="1">
    <citation type="journal article" date="2010" name="Proc. Natl. Acad. Sci. U.S.A.">
        <title>Clostridium ljungdahlii represents a microbial production platform based on syngas.</title>
        <authorList>
            <person name="Kopke M."/>
            <person name="Held C."/>
            <person name="Hujer S."/>
            <person name="Liesegang H."/>
            <person name="Wiezer A."/>
            <person name="Wollherr A."/>
            <person name="Ehrenreich A."/>
            <person name="Liebl W."/>
            <person name="Gottschalk G."/>
            <person name="Durre P."/>
        </authorList>
    </citation>
    <scope>NUCLEOTIDE SEQUENCE [LARGE SCALE GENOMIC DNA]</scope>
    <source>
        <strain evidence="2">ATCC 55383 / DSM 13528 / PETC</strain>
    </source>
</reference>
<dbReference type="AlphaFoldDB" id="D8GSF7"/>
<name>D8GSF7_CLOLD</name>
<accession>D8GSF7</accession>
<sequence>MCIMKESTITTTFKSDIKKVWEVVTNNNKYEWRSDLSKIDVSEDGNSFTEYTKNNFPTKFNITLKKPYERYEFDMTNKNMKGHWIGTFSPANNGTQIEFAEKVSVNNPIMNLFAGLYLKKQQSLYIADLKKELGE</sequence>